<feature type="coiled-coil region" evidence="5">
    <location>
        <begin position="972"/>
        <end position="1006"/>
    </location>
</feature>
<reference evidence="7" key="2">
    <citation type="journal article" date="2023" name="Science">
        <title>Genomic signatures of disease resistance in endangered staghorn corals.</title>
        <authorList>
            <person name="Vollmer S.V."/>
            <person name="Selwyn J.D."/>
            <person name="Despard B.A."/>
            <person name="Roesel C.L."/>
        </authorList>
    </citation>
    <scope>NUCLEOTIDE SEQUENCE</scope>
    <source>
        <strain evidence="7">K2</strain>
    </source>
</reference>
<sequence length="1043" mass="117340">MARNKGFATPLCLPNNCQWNERTGKYSCSSEQRNSLYVLDEALDQLRKIKGMSVSAKIKAPFALCQSPVLCRNGKSYILSKAFDQGEVFPLGRHMDPETMGIWMWVVPEKIKDSNGQEFTVVLLDSEGIDAVIADGSDDHCVLTLTILLASVLIYNSAGVPSRNDLDGYFARLPRRIQLRSTDQPGKKYHEEDSKLFFKTFPYFIWLLRDVGLSLPKYCNTIKDYFLKVVGILSEPCSKDDNVDKVAENVQSAWETFVHTKCTEAKCAAVQVYDKAMSTQLVKCKLPCDGDDIRKMQKSAVEKSMVVFQAETVGVSATSSEIYLKELMEYMEERLKVTQERNSDVTRQECNALLKRLKEERLDPIVALLYSEGGSSVSFAEITGGYLAIDEAFRRQSRGAKDVCAQVFYEFHPVRNITRNPNMAIPLCLPNSCRWDATTGRCSKTGEERSSLAIVDEALQKLRTLKGPVCVVSITGPYRKGKSYILSEVFDQPDVFPLGHSLDAETMGIWMWIVPGKFQCSVVLLDSEGINAVGGEGSDDNQIFTLSVLLSSVLIYNSSGVPMREDLAGLEFIVKLSERVKLRSRNEGQPSVAPRQDDTEYFHKTFPFFIWLLRDVTLNTPTDCKDIKEYFLKRVFQDRKGSSDSSVQKVAESILRFFSGFEAFQLPPPSSDSKILENIAGNKSKLSPAFMSGVQKFKPLLKSVLITKQSFNDGDIVTGEGLAALVSLYVDAINSPGMIPNVQTAWETFVMTKCSEICQASFRLYKETMTTELSGKLPCDNDVIRQKHEMALQKGIALLDKETFGIAATTTEKYLKEIVTSCDEALQSWLLENETLTRRACDALLKNLKKEHLDPVLHRLQGQGGAEVSFDDIIQGYERIKQDFEARATGAKDVCAAMFYDFHPEEHAQLLQQNRERQMEMEKQQRMFNEEKERLQQKMAADAKAQDEQTANMIKASMRKAEQDRRAMMRDNQVMTARLEEMQRCNQELEQSISNLNHRLRQNQDRRVEASKPGFFEKAIKIVSGVGTVVSAAAHAVSSCVAM</sequence>
<dbReference type="EMBL" id="JARQWQ010000012">
    <property type="protein sequence ID" value="KAK2568136.1"/>
    <property type="molecule type" value="Genomic_DNA"/>
</dbReference>
<dbReference type="Proteomes" id="UP001249851">
    <property type="component" value="Unassembled WGS sequence"/>
</dbReference>
<dbReference type="Pfam" id="PF02841">
    <property type="entry name" value="GBP_C"/>
    <property type="match status" value="2"/>
</dbReference>
<gene>
    <name evidence="7" type="ORF">P5673_007120</name>
</gene>
<comment type="similarity">
    <text evidence="4">Belongs to the TRAFAC class dynamin-like GTPase superfamily. GB1/RHD3 GTPase family.</text>
</comment>
<evidence type="ECO:0000256" key="3">
    <source>
        <dbReference type="ARBA" id="ARBA00023134"/>
    </source>
</evidence>
<keyword evidence="3" id="KW-0342">GTP-binding</keyword>
<dbReference type="AlphaFoldDB" id="A0AAD9QVG9"/>
<dbReference type="Gene3D" id="1.20.1000.10">
    <property type="entry name" value="Guanylate-binding protein, C-terminal domain"/>
    <property type="match status" value="1"/>
</dbReference>
<evidence type="ECO:0000313" key="7">
    <source>
        <dbReference type="EMBL" id="KAK2568136.1"/>
    </source>
</evidence>
<dbReference type="GO" id="GO:0003924">
    <property type="term" value="F:GTPase activity"/>
    <property type="evidence" value="ECO:0007669"/>
    <property type="project" value="InterPro"/>
</dbReference>
<organism evidence="7 8">
    <name type="scientific">Acropora cervicornis</name>
    <name type="common">Staghorn coral</name>
    <dbReference type="NCBI Taxonomy" id="6130"/>
    <lineage>
        <taxon>Eukaryota</taxon>
        <taxon>Metazoa</taxon>
        <taxon>Cnidaria</taxon>
        <taxon>Anthozoa</taxon>
        <taxon>Hexacorallia</taxon>
        <taxon>Scleractinia</taxon>
        <taxon>Astrocoeniina</taxon>
        <taxon>Acroporidae</taxon>
        <taxon>Acropora</taxon>
    </lineage>
</organism>
<dbReference type="SUPFAM" id="SSF52540">
    <property type="entry name" value="P-loop containing nucleoside triphosphate hydrolases"/>
    <property type="match status" value="2"/>
</dbReference>
<dbReference type="Gene3D" id="3.40.50.300">
    <property type="entry name" value="P-loop containing nucleotide triphosphate hydrolases"/>
    <property type="match status" value="2"/>
</dbReference>
<dbReference type="PANTHER" id="PTHR10751">
    <property type="entry name" value="GUANYLATE BINDING PROTEIN"/>
    <property type="match status" value="1"/>
</dbReference>
<dbReference type="PROSITE" id="PS51715">
    <property type="entry name" value="G_GB1_RHD3"/>
    <property type="match status" value="1"/>
</dbReference>
<evidence type="ECO:0000256" key="5">
    <source>
        <dbReference type="SAM" id="Coils"/>
    </source>
</evidence>
<dbReference type="InterPro" id="IPR015894">
    <property type="entry name" value="Guanylate-bd_N"/>
</dbReference>
<dbReference type="InterPro" id="IPR030386">
    <property type="entry name" value="G_GB1_RHD3_dom"/>
</dbReference>
<dbReference type="InterPro" id="IPR003191">
    <property type="entry name" value="Guanylate-bd/ATL_C"/>
</dbReference>
<comment type="caution">
    <text evidence="7">The sequence shown here is derived from an EMBL/GenBank/DDBJ whole genome shotgun (WGS) entry which is preliminary data.</text>
</comment>
<reference evidence="7" key="1">
    <citation type="journal article" date="2023" name="G3 (Bethesda)">
        <title>Whole genome assembly and annotation of the endangered Caribbean coral Acropora cervicornis.</title>
        <authorList>
            <person name="Selwyn J.D."/>
            <person name="Vollmer S.V."/>
        </authorList>
    </citation>
    <scope>NUCLEOTIDE SEQUENCE</scope>
    <source>
        <strain evidence="7">K2</strain>
    </source>
</reference>
<dbReference type="InterPro" id="IPR027417">
    <property type="entry name" value="P-loop_NTPase"/>
</dbReference>
<keyword evidence="5" id="KW-0175">Coiled coil</keyword>
<dbReference type="Pfam" id="PF02263">
    <property type="entry name" value="GBP"/>
    <property type="match status" value="2"/>
</dbReference>
<dbReference type="GO" id="GO:0005525">
    <property type="term" value="F:GTP binding"/>
    <property type="evidence" value="ECO:0007669"/>
    <property type="project" value="UniProtKB-KW"/>
</dbReference>
<proteinExistence type="inferred from homology"/>
<dbReference type="InterPro" id="IPR036543">
    <property type="entry name" value="Guanylate-bd_C_sf"/>
</dbReference>
<keyword evidence="8" id="KW-1185">Reference proteome</keyword>
<dbReference type="SUPFAM" id="SSF48340">
    <property type="entry name" value="Interferon-induced guanylate-binding protein 1 (GBP1), C-terminal domain"/>
    <property type="match status" value="2"/>
</dbReference>
<evidence type="ECO:0000256" key="2">
    <source>
        <dbReference type="ARBA" id="ARBA00022801"/>
    </source>
</evidence>
<protein>
    <submittedName>
        <fullName evidence="7">Guanylate-binding protein 7</fullName>
    </submittedName>
</protein>
<evidence type="ECO:0000313" key="8">
    <source>
        <dbReference type="Proteomes" id="UP001249851"/>
    </source>
</evidence>
<accession>A0AAD9QVG9</accession>
<evidence type="ECO:0000256" key="1">
    <source>
        <dbReference type="ARBA" id="ARBA00022741"/>
    </source>
</evidence>
<name>A0AAD9QVG9_ACRCE</name>
<evidence type="ECO:0000259" key="6">
    <source>
        <dbReference type="PROSITE" id="PS51715"/>
    </source>
</evidence>
<keyword evidence="2" id="KW-0378">Hydrolase</keyword>
<feature type="domain" description="GB1/RHD3-type G" evidence="6">
    <location>
        <begin position="466"/>
        <end position="618"/>
    </location>
</feature>
<keyword evidence="1" id="KW-0547">Nucleotide-binding</keyword>
<evidence type="ECO:0000256" key="4">
    <source>
        <dbReference type="PROSITE-ProRule" id="PRU01052"/>
    </source>
</evidence>